<proteinExistence type="predicted"/>
<accession>A0A8J3G8T0</accession>
<name>A0A8J3G8T0_9BACT</name>
<reference evidence="1 2" key="1">
    <citation type="journal article" date="2014" name="Int. J. Syst. Evol. Microbiol.">
        <title>Complete genome sequence of Corynebacterium casei LMG S-19264T (=DSM 44701T), isolated from a smear-ripened cheese.</title>
        <authorList>
            <consortium name="US DOE Joint Genome Institute (JGI-PGF)"/>
            <person name="Walter F."/>
            <person name="Albersmeier A."/>
            <person name="Kalinowski J."/>
            <person name="Ruckert C."/>
        </authorList>
    </citation>
    <scope>NUCLEOTIDE SEQUENCE [LARGE SCALE GENOMIC DNA]</scope>
    <source>
        <strain evidence="1 2">KCTC 12866</strain>
    </source>
</reference>
<dbReference type="SUPFAM" id="SSF52172">
    <property type="entry name" value="CheY-like"/>
    <property type="match status" value="1"/>
</dbReference>
<dbReference type="RefSeq" id="WP_189563112.1">
    <property type="nucleotide sequence ID" value="NZ_BMXF01000001.1"/>
</dbReference>
<dbReference type="Proteomes" id="UP000598271">
    <property type="component" value="Unassembled WGS sequence"/>
</dbReference>
<protein>
    <submittedName>
        <fullName evidence="1">Uncharacterized protein</fullName>
    </submittedName>
</protein>
<keyword evidence="2" id="KW-1185">Reference proteome</keyword>
<evidence type="ECO:0000313" key="1">
    <source>
        <dbReference type="EMBL" id="GHB57563.1"/>
    </source>
</evidence>
<dbReference type="InterPro" id="IPR011006">
    <property type="entry name" value="CheY-like_superfamily"/>
</dbReference>
<dbReference type="EMBL" id="BMXF01000001">
    <property type="protein sequence ID" value="GHB57563.1"/>
    <property type="molecule type" value="Genomic_DNA"/>
</dbReference>
<dbReference type="AlphaFoldDB" id="A0A8J3G8T0"/>
<organism evidence="1 2">
    <name type="scientific">Persicitalea jodogahamensis</name>
    <dbReference type="NCBI Taxonomy" id="402147"/>
    <lineage>
        <taxon>Bacteria</taxon>
        <taxon>Pseudomonadati</taxon>
        <taxon>Bacteroidota</taxon>
        <taxon>Cytophagia</taxon>
        <taxon>Cytophagales</taxon>
        <taxon>Spirosomataceae</taxon>
        <taxon>Persicitalea</taxon>
    </lineage>
</organism>
<comment type="caution">
    <text evidence="1">The sequence shown here is derived from an EMBL/GenBank/DDBJ whole genome shotgun (WGS) entry which is preliminary data.</text>
</comment>
<sequence length="248" mass="27661">MKTLNILLVAVPGTMQTSLFQSLTQSHYQFEVSEVADKRQALVACSQFRYDILIASHNLPDGQAEDLINVLNGSMACLILERGHVPADWIEALSLTLDDWKSKVEGKTRQHFQFQQLRHASALERCGQELRAGATFDNALKVILDVMEISRVYVRETPIDQVGPPVITYEITAPGHLPLLGSRRSAYEVSVQRAGGRMFHLGIEDVTHQRQWSKSETDFIQAMAYLLKDKSNGAFGTPNPILGIRLSA</sequence>
<gene>
    <name evidence="1" type="ORF">GCM10007390_08730</name>
</gene>
<evidence type="ECO:0000313" key="2">
    <source>
        <dbReference type="Proteomes" id="UP000598271"/>
    </source>
</evidence>